<dbReference type="AlphaFoldDB" id="A0A5P1EWZ7"/>
<evidence type="ECO:0000313" key="3">
    <source>
        <dbReference type="Proteomes" id="UP000243459"/>
    </source>
</evidence>
<dbReference type="Proteomes" id="UP000243459">
    <property type="component" value="Chromosome 5"/>
</dbReference>
<sequence length="102" mass="11388">MGGNGSSLARSLQNNLTIGIAAMHEAWSIVNKAKLENIYTPKLVDPCHLKVRIQKTLPHQSMYNCLSLLSSDCQIESVQTIYSLLYIYCTQILIFLCSVGLR</sequence>
<protein>
    <submittedName>
        <fullName evidence="2">Uncharacterized protein</fullName>
    </submittedName>
</protein>
<keyword evidence="3" id="KW-1185">Reference proteome</keyword>
<keyword evidence="1" id="KW-0812">Transmembrane</keyword>
<organism evidence="2 3">
    <name type="scientific">Asparagus officinalis</name>
    <name type="common">Garden asparagus</name>
    <dbReference type="NCBI Taxonomy" id="4686"/>
    <lineage>
        <taxon>Eukaryota</taxon>
        <taxon>Viridiplantae</taxon>
        <taxon>Streptophyta</taxon>
        <taxon>Embryophyta</taxon>
        <taxon>Tracheophyta</taxon>
        <taxon>Spermatophyta</taxon>
        <taxon>Magnoliopsida</taxon>
        <taxon>Liliopsida</taxon>
        <taxon>Asparagales</taxon>
        <taxon>Asparagaceae</taxon>
        <taxon>Asparagoideae</taxon>
        <taxon>Asparagus</taxon>
    </lineage>
</organism>
<keyword evidence="1" id="KW-0472">Membrane</keyword>
<evidence type="ECO:0000256" key="1">
    <source>
        <dbReference type="SAM" id="Phobius"/>
    </source>
</evidence>
<accession>A0A5P1EWZ7</accession>
<gene>
    <name evidence="2" type="ORF">A4U43_C05F18560</name>
</gene>
<dbReference type="EMBL" id="CM007385">
    <property type="protein sequence ID" value="ONK69031.1"/>
    <property type="molecule type" value="Genomic_DNA"/>
</dbReference>
<reference evidence="3" key="1">
    <citation type="journal article" date="2017" name="Nat. Commun.">
        <title>The asparagus genome sheds light on the origin and evolution of a young Y chromosome.</title>
        <authorList>
            <person name="Harkess A."/>
            <person name="Zhou J."/>
            <person name="Xu C."/>
            <person name="Bowers J.E."/>
            <person name="Van der Hulst R."/>
            <person name="Ayyampalayam S."/>
            <person name="Mercati F."/>
            <person name="Riccardi P."/>
            <person name="McKain M.R."/>
            <person name="Kakrana A."/>
            <person name="Tang H."/>
            <person name="Ray J."/>
            <person name="Groenendijk J."/>
            <person name="Arikit S."/>
            <person name="Mathioni S.M."/>
            <person name="Nakano M."/>
            <person name="Shan H."/>
            <person name="Telgmann-Rauber A."/>
            <person name="Kanno A."/>
            <person name="Yue Z."/>
            <person name="Chen H."/>
            <person name="Li W."/>
            <person name="Chen Y."/>
            <person name="Xu X."/>
            <person name="Zhang Y."/>
            <person name="Luo S."/>
            <person name="Chen H."/>
            <person name="Gao J."/>
            <person name="Mao Z."/>
            <person name="Pires J.C."/>
            <person name="Luo M."/>
            <person name="Kudrna D."/>
            <person name="Wing R.A."/>
            <person name="Meyers B.C."/>
            <person name="Yi K."/>
            <person name="Kong H."/>
            <person name="Lavrijsen P."/>
            <person name="Sunseri F."/>
            <person name="Falavigna A."/>
            <person name="Ye Y."/>
            <person name="Leebens-Mack J.H."/>
            <person name="Chen G."/>
        </authorList>
    </citation>
    <scope>NUCLEOTIDE SEQUENCE [LARGE SCALE GENOMIC DNA]</scope>
    <source>
        <strain evidence="3">cv. DH0086</strain>
    </source>
</reference>
<proteinExistence type="predicted"/>
<name>A0A5P1EWZ7_ASPOF</name>
<keyword evidence="1" id="KW-1133">Transmembrane helix</keyword>
<feature type="transmembrane region" description="Helical" evidence="1">
    <location>
        <begin position="81"/>
        <end position="101"/>
    </location>
</feature>
<evidence type="ECO:0000313" key="2">
    <source>
        <dbReference type="EMBL" id="ONK69031.1"/>
    </source>
</evidence>
<dbReference type="Gramene" id="ONK69031">
    <property type="protein sequence ID" value="ONK69031"/>
    <property type="gene ID" value="A4U43_C05F18560"/>
</dbReference>